<dbReference type="RefSeq" id="WP_394819843.1">
    <property type="nucleotide sequence ID" value="NZ_JAWJZY010000003.1"/>
</dbReference>
<gene>
    <name evidence="2" type="ORF">DOFOFD_08065</name>
</gene>
<accession>A0ABU7U510</accession>
<keyword evidence="3" id="KW-1185">Reference proteome</keyword>
<dbReference type="Proteomes" id="UP001312908">
    <property type="component" value="Unassembled WGS sequence"/>
</dbReference>
<organism evidence="2 3">
    <name type="scientific">Sorlinia euscelidii</name>
    <dbReference type="NCBI Taxonomy" id="3081148"/>
    <lineage>
        <taxon>Bacteria</taxon>
        <taxon>Pseudomonadati</taxon>
        <taxon>Pseudomonadota</taxon>
        <taxon>Alphaproteobacteria</taxon>
        <taxon>Acetobacterales</taxon>
        <taxon>Acetobacteraceae</taxon>
        <taxon>Sorlinia</taxon>
    </lineage>
</organism>
<sequence>MRKLLFVVTPLFLGGCSGLGTFFHDTISLPGANPNLPAGRSETLAKVTGAPVSELPLLPEGGDIWPGAPDPLPSLRDVSRSSQSIAKTLDDPNSYFGRMASGRKEDDALFQEGSRVSIGEEFAVKHGVMRTPEAITTQPVIDPSKKYIEQESGVVEIPNGDGTSTLIAPDGTVSIRKTRKN</sequence>
<evidence type="ECO:0000256" key="1">
    <source>
        <dbReference type="SAM" id="MobiDB-lite"/>
    </source>
</evidence>
<dbReference type="PROSITE" id="PS51257">
    <property type="entry name" value="PROKAR_LIPOPROTEIN"/>
    <property type="match status" value="1"/>
</dbReference>
<evidence type="ECO:0000313" key="2">
    <source>
        <dbReference type="EMBL" id="MEE8658964.1"/>
    </source>
</evidence>
<name>A0ABU7U510_9PROT</name>
<evidence type="ECO:0000313" key="3">
    <source>
        <dbReference type="Proteomes" id="UP001312908"/>
    </source>
</evidence>
<comment type="caution">
    <text evidence="2">The sequence shown here is derived from an EMBL/GenBank/DDBJ whole genome shotgun (WGS) entry which is preliminary data.</text>
</comment>
<feature type="region of interest" description="Disordered" evidence="1">
    <location>
        <begin position="156"/>
        <end position="181"/>
    </location>
</feature>
<keyword evidence="2" id="KW-0449">Lipoprotein</keyword>
<proteinExistence type="predicted"/>
<dbReference type="EMBL" id="JAWJZY010000003">
    <property type="protein sequence ID" value="MEE8658964.1"/>
    <property type="molecule type" value="Genomic_DNA"/>
</dbReference>
<reference evidence="2 3" key="1">
    <citation type="submission" date="2023-10" db="EMBL/GenBank/DDBJ databases">
        <title>Sorlinia euscelidii gen. nov., sp. nov., an acetic acid bacteria isolated from the gut of Euscelidius variegatus emitter.</title>
        <authorList>
            <person name="Michoud G."/>
            <person name="Marasco R."/>
            <person name="Seferji K."/>
            <person name="Gonella E."/>
            <person name="Garuglieri E."/>
            <person name="Alma A."/>
            <person name="Mapelli F."/>
            <person name="Borin S."/>
            <person name="Daffonchio D."/>
            <person name="Crotti E."/>
        </authorList>
    </citation>
    <scope>NUCLEOTIDE SEQUENCE [LARGE SCALE GENOMIC DNA]</scope>
    <source>
        <strain evidence="2 3">EV16P</strain>
    </source>
</reference>
<protein>
    <submittedName>
        <fullName evidence="2">Lipoprotein</fullName>
    </submittedName>
</protein>